<evidence type="ECO:0000313" key="2">
    <source>
        <dbReference type="Proteomes" id="UP001597214"/>
    </source>
</evidence>
<dbReference type="RefSeq" id="WP_377926418.1">
    <property type="nucleotide sequence ID" value="NZ_JBHUEM010000003.1"/>
</dbReference>
<sequence>MFFQEKRVVFPIIHDWLFEQGKSDFSFSLEQDEWQRLSPFHLGLALGLDLAVALYKLNTKNFHFLNLQKKATGISQLLLF</sequence>
<keyword evidence="2" id="KW-1185">Reference proteome</keyword>
<comment type="caution">
    <text evidence="1">The sequence shown here is derived from an EMBL/GenBank/DDBJ whole genome shotgun (WGS) entry which is preliminary data.</text>
</comment>
<protein>
    <submittedName>
        <fullName evidence="1">Uncharacterized protein</fullName>
    </submittedName>
</protein>
<evidence type="ECO:0000313" key="1">
    <source>
        <dbReference type="EMBL" id="MFD1735317.1"/>
    </source>
</evidence>
<organism evidence="1 2">
    <name type="scientific">Bacillus salitolerans</name>
    <dbReference type="NCBI Taxonomy" id="1437434"/>
    <lineage>
        <taxon>Bacteria</taxon>
        <taxon>Bacillati</taxon>
        <taxon>Bacillota</taxon>
        <taxon>Bacilli</taxon>
        <taxon>Bacillales</taxon>
        <taxon>Bacillaceae</taxon>
        <taxon>Bacillus</taxon>
    </lineage>
</organism>
<dbReference type="Proteomes" id="UP001597214">
    <property type="component" value="Unassembled WGS sequence"/>
</dbReference>
<gene>
    <name evidence="1" type="ORF">ACFSCX_01950</name>
</gene>
<dbReference type="EMBL" id="JBHUEM010000003">
    <property type="protein sequence ID" value="MFD1735317.1"/>
    <property type="molecule type" value="Genomic_DNA"/>
</dbReference>
<reference evidence="2" key="1">
    <citation type="journal article" date="2019" name="Int. J. Syst. Evol. Microbiol.">
        <title>The Global Catalogue of Microorganisms (GCM) 10K type strain sequencing project: providing services to taxonomists for standard genome sequencing and annotation.</title>
        <authorList>
            <consortium name="The Broad Institute Genomics Platform"/>
            <consortium name="The Broad Institute Genome Sequencing Center for Infectious Disease"/>
            <person name="Wu L."/>
            <person name="Ma J."/>
        </authorList>
    </citation>
    <scope>NUCLEOTIDE SEQUENCE [LARGE SCALE GENOMIC DNA]</scope>
    <source>
        <strain evidence="2">CCUG 49339</strain>
    </source>
</reference>
<accession>A0ABW4LJB6</accession>
<proteinExistence type="predicted"/>
<name>A0ABW4LJB6_9BACI</name>